<evidence type="ECO:0000256" key="2">
    <source>
        <dbReference type="ARBA" id="ARBA00022833"/>
    </source>
</evidence>
<evidence type="ECO:0000256" key="4">
    <source>
        <dbReference type="SAM" id="MobiDB-lite"/>
    </source>
</evidence>
<dbReference type="InterPro" id="IPR001781">
    <property type="entry name" value="Znf_LIM"/>
</dbReference>
<dbReference type="Pfam" id="PF00169">
    <property type="entry name" value="PH"/>
    <property type="match status" value="2"/>
</dbReference>
<keyword evidence="1 3" id="KW-0479">Metal-binding</keyword>
<evidence type="ECO:0000313" key="8">
    <source>
        <dbReference type="Proteomes" id="UP000695562"/>
    </source>
</evidence>
<proteinExistence type="predicted"/>
<evidence type="ECO:0000256" key="1">
    <source>
        <dbReference type="ARBA" id="ARBA00022723"/>
    </source>
</evidence>
<dbReference type="OrthoDB" id="1112565at2759"/>
<feature type="compositionally biased region" description="Basic and acidic residues" evidence="4">
    <location>
        <begin position="405"/>
        <end position="417"/>
    </location>
</feature>
<dbReference type="EMBL" id="AJWJ01000134">
    <property type="protein sequence ID" value="KAF2074686.1"/>
    <property type="molecule type" value="Genomic_DNA"/>
</dbReference>
<dbReference type="GO" id="GO:0046872">
    <property type="term" value="F:metal ion binding"/>
    <property type="evidence" value="ECO:0007669"/>
    <property type="project" value="UniProtKB-KW"/>
</dbReference>
<dbReference type="CDD" id="cd08368">
    <property type="entry name" value="LIM"/>
    <property type="match status" value="2"/>
</dbReference>
<feature type="compositionally biased region" description="Low complexity" evidence="4">
    <location>
        <begin position="384"/>
        <end position="393"/>
    </location>
</feature>
<dbReference type="SUPFAM" id="SSF50729">
    <property type="entry name" value="PH domain-like"/>
    <property type="match status" value="2"/>
</dbReference>
<feature type="compositionally biased region" description="Polar residues" evidence="4">
    <location>
        <begin position="367"/>
        <end position="383"/>
    </location>
</feature>
<comment type="caution">
    <text evidence="7">The sequence shown here is derived from an EMBL/GenBank/DDBJ whole genome shotgun (WGS) entry which is preliminary data.</text>
</comment>
<evidence type="ECO:0000259" key="6">
    <source>
        <dbReference type="PROSITE" id="PS50023"/>
    </source>
</evidence>
<feature type="domain" description="PH" evidence="5">
    <location>
        <begin position="1"/>
        <end position="106"/>
    </location>
</feature>
<evidence type="ECO:0000259" key="5">
    <source>
        <dbReference type="PROSITE" id="PS50003"/>
    </source>
</evidence>
<evidence type="ECO:0000256" key="3">
    <source>
        <dbReference type="PROSITE-ProRule" id="PRU00125"/>
    </source>
</evidence>
<keyword evidence="3" id="KW-0440">LIM domain</keyword>
<dbReference type="Pfam" id="PF00412">
    <property type="entry name" value="LIM"/>
    <property type="match status" value="2"/>
</dbReference>
<name>A0A8J4UTE3_9MYCE</name>
<dbReference type="InterPro" id="IPR001849">
    <property type="entry name" value="PH_domain"/>
</dbReference>
<dbReference type="SMART" id="SM00233">
    <property type="entry name" value="PH"/>
    <property type="match status" value="2"/>
</dbReference>
<feature type="compositionally biased region" description="Polar residues" evidence="4">
    <location>
        <begin position="450"/>
        <end position="472"/>
    </location>
</feature>
<gene>
    <name evidence="7" type="ORF">CYY_004000</name>
</gene>
<dbReference type="PANTHER" id="PTHR12752:SF9">
    <property type="entry name" value="KRAMER, ISOFORM I"/>
    <property type="match status" value="1"/>
</dbReference>
<dbReference type="InterPro" id="IPR011993">
    <property type="entry name" value="PH-like_dom_sf"/>
</dbReference>
<dbReference type="SUPFAM" id="SSF57716">
    <property type="entry name" value="Glucocorticoid receptor-like (DNA-binding domain)"/>
    <property type="match status" value="3"/>
</dbReference>
<organism evidence="7 8">
    <name type="scientific">Polysphondylium violaceum</name>
    <dbReference type="NCBI Taxonomy" id="133409"/>
    <lineage>
        <taxon>Eukaryota</taxon>
        <taxon>Amoebozoa</taxon>
        <taxon>Evosea</taxon>
        <taxon>Eumycetozoa</taxon>
        <taxon>Dictyostelia</taxon>
        <taxon>Dictyosteliales</taxon>
        <taxon>Dictyosteliaceae</taxon>
        <taxon>Polysphondylium</taxon>
    </lineage>
</organism>
<evidence type="ECO:0000313" key="7">
    <source>
        <dbReference type="EMBL" id="KAF2074686.1"/>
    </source>
</evidence>
<dbReference type="Gene3D" id="2.30.29.30">
    <property type="entry name" value="Pleckstrin-homology domain (PH domain)/Phosphotyrosine-binding domain (PTB)"/>
    <property type="match status" value="2"/>
</dbReference>
<dbReference type="SMART" id="SM00132">
    <property type="entry name" value="LIM"/>
    <property type="match status" value="2"/>
</dbReference>
<feature type="domain" description="LIM zinc-binding" evidence="6">
    <location>
        <begin position="742"/>
        <end position="801"/>
    </location>
</feature>
<feature type="compositionally biased region" description="Low complexity" evidence="4">
    <location>
        <begin position="580"/>
        <end position="599"/>
    </location>
</feature>
<feature type="region of interest" description="Disordered" evidence="4">
    <location>
        <begin position="580"/>
        <end position="607"/>
    </location>
</feature>
<dbReference type="CDD" id="cd00821">
    <property type="entry name" value="PH"/>
    <property type="match status" value="1"/>
</dbReference>
<keyword evidence="8" id="KW-1185">Reference proteome</keyword>
<dbReference type="PANTHER" id="PTHR12752">
    <property type="entry name" value="PHOSPHOINOSITOL 3-PHOSPHATE-BINDING PROTEIN"/>
    <property type="match status" value="1"/>
</dbReference>
<feature type="domain" description="LIM zinc-binding" evidence="6">
    <location>
        <begin position="644"/>
        <end position="707"/>
    </location>
</feature>
<reference evidence="7" key="1">
    <citation type="submission" date="2020-01" db="EMBL/GenBank/DDBJ databases">
        <title>Development of genomics and gene disruption for Polysphondylium violaceum indicates a role for the polyketide synthase stlB in stalk morphogenesis.</title>
        <authorList>
            <person name="Narita B."/>
            <person name="Kawabe Y."/>
            <person name="Kin K."/>
            <person name="Saito T."/>
            <person name="Gibbs R."/>
            <person name="Kuspa A."/>
            <person name="Muzny D."/>
            <person name="Queller D."/>
            <person name="Richards S."/>
            <person name="Strassman J."/>
            <person name="Sucgang R."/>
            <person name="Worley K."/>
            <person name="Schaap P."/>
        </authorList>
    </citation>
    <scope>NUCLEOTIDE SEQUENCE</scope>
    <source>
        <strain evidence="7">QSvi11</strain>
    </source>
</reference>
<dbReference type="Proteomes" id="UP000695562">
    <property type="component" value="Unassembled WGS sequence"/>
</dbReference>
<dbReference type="AlphaFoldDB" id="A0A8J4UTE3"/>
<dbReference type="PROSITE" id="PS50023">
    <property type="entry name" value="LIM_DOMAIN_2"/>
    <property type="match status" value="2"/>
</dbReference>
<protein>
    <recommendedName>
        <fullName evidence="9">Prespore-specific protein</fullName>
    </recommendedName>
</protein>
<evidence type="ECO:0008006" key="9">
    <source>
        <dbReference type="Google" id="ProtNLM"/>
    </source>
</evidence>
<sequence>MEAQLNVLSTDGKSWKKRYCSLKNRILYVFETKLKSDENSSNYQLFYFVPLARCGNIATAVSNGPCGKNFCFKISYELDESTHYWLSAENEKEMNQWVHVLQEACAVKKEPERVMVKGRSKSVVFKPGAIQIAGISDHSGWLKKFSSTGGFRKTIQWKKRWIVLKDLVLYVYEGPESKLKTKVSIPNWKISIDESIGGFCFTLSHIGYEGITLQAETAEERAKWIQRIKENNRTLTTTLPNEHDEHRIKEWIKSLTTLTIDQLMEYLTNASFLVNIIGKASSQNIRVVLEATDTRKQDDEWNRKSFEAILSTLGMQGIKFVQDYSADDFLSANPIILKFALDLLNHFNPLFMNTPPVSAVATPSVSACSTMTSPSTLTPRSEASSISSSSSSSVTKEQEEIDATVDIKKSQEKEHSPIKQPEIKPPSPKTPIKNPEPTIKPVEPEPIKPTTESVSQPTSPIKPTESVSQPTTPIEPIEPVSQPTSPIKPIEPVSQPTSPIKPVSVVSPIKPAPVPVLKQEPSFEDQTTEEILESITKLSESQNFNLDEEIANLSSSINLNASINNNLNTSVNLNTSLNLRESMNNNNNDNNDNHNNNNNITPISTPTKISPRYVSPYRNLKRVETKDVIGEFDRIFSSLGKAYPKCHRCNEPITGNDIIELSGKSWHLDHFNCCACHKPLMGMDKIPFVEREGKIYCKDDHDKHFKESSCSQCSKTLLITFAHYGKLFCKEHYMSIPEIQANICQNCEEPIGNAPYQILETKKWHVDHFKCSYCKVKLHDAAACSVKNSLPYCKKCHISLF</sequence>
<feature type="domain" description="PH" evidence="5">
    <location>
        <begin position="135"/>
        <end position="233"/>
    </location>
</feature>
<accession>A0A8J4UTE3</accession>
<dbReference type="Gene3D" id="2.10.110.10">
    <property type="entry name" value="Cysteine Rich Protein"/>
    <property type="match status" value="2"/>
</dbReference>
<keyword evidence="2 3" id="KW-0862">Zinc</keyword>
<feature type="region of interest" description="Disordered" evidence="4">
    <location>
        <begin position="367"/>
        <end position="486"/>
    </location>
</feature>
<dbReference type="PROSITE" id="PS00478">
    <property type="entry name" value="LIM_DOMAIN_1"/>
    <property type="match status" value="2"/>
</dbReference>
<dbReference type="PROSITE" id="PS50003">
    <property type="entry name" value="PH_DOMAIN"/>
    <property type="match status" value="2"/>
</dbReference>